<gene>
    <name evidence="1" type="ORF">OFLC_LOCUS7956</name>
</gene>
<accession>A0A183HKE6</accession>
<reference evidence="1 2" key="2">
    <citation type="submission" date="2018-11" db="EMBL/GenBank/DDBJ databases">
        <authorList>
            <consortium name="Pathogen Informatics"/>
        </authorList>
    </citation>
    <scope>NUCLEOTIDE SEQUENCE [LARGE SCALE GENOMIC DNA]</scope>
</reference>
<reference evidence="3" key="1">
    <citation type="submission" date="2016-06" db="UniProtKB">
        <authorList>
            <consortium name="WormBaseParasite"/>
        </authorList>
    </citation>
    <scope>IDENTIFICATION</scope>
</reference>
<dbReference type="AlphaFoldDB" id="A0A183HKE6"/>
<name>A0A183HKE6_9BILA</name>
<organism evidence="3">
    <name type="scientific">Onchocerca flexuosa</name>
    <dbReference type="NCBI Taxonomy" id="387005"/>
    <lineage>
        <taxon>Eukaryota</taxon>
        <taxon>Metazoa</taxon>
        <taxon>Ecdysozoa</taxon>
        <taxon>Nematoda</taxon>
        <taxon>Chromadorea</taxon>
        <taxon>Rhabditida</taxon>
        <taxon>Spirurina</taxon>
        <taxon>Spiruromorpha</taxon>
        <taxon>Filarioidea</taxon>
        <taxon>Onchocercidae</taxon>
        <taxon>Onchocerca</taxon>
    </lineage>
</organism>
<dbReference type="WBParaSite" id="OFLC_0000795701-mRNA-1">
    <property type="protein sequence ID" value="OFLC_0000795701-mRNA-1"/>
    <property type="gene ID" value="OFLC_0000795701"/>
</dbReference>
<proteinExistence type="predicted"/>
<evidence type="ECO:0000313" key="3">
    <source>
        <dbReference type="WBParaSite" id="OFLC_0000795701-mRNA-1"/>
    </source>
</evidence>
<protein>
    <submittedName>
        <fullName evidence="3">Reverse transcriptase domain-containing protein</fullName>
    </submittedName>
</protein>
<dbReference type="EMBL" id="UZAJ01008661">
    <property type="protein sequence ID" value="VDO53353.1"/>
    <property type="molecule type" value="Genomic_DNA"/>
</dbReference>
<sequence length="136" mass="15111">QRCSPYVSELLPLILISPPTIAFDNISLFLTVVMGKSPGLLPITLYHSFLTESTKPKDISKDGYTQSHDKLHSPTTISMHCAAVATCGYMDLVSRQFGILSLKRDSMIDPCARRFRVLLTPKTGSFSTNSFERVQN</sequence>
<keyword evidence="2" id="KW-1185">Reference proteome</keyword>
<evidence type="ECO:0000313" key="2">
    <source>
        <dbReference type="Proteomes" id="UP000267606"/>
    </source>
</evidence>
<dbReference type="Proteomes" id="UP000267606">
    <property type="component" value="Unassembled WGS sequence"/>
</dbReference>
<evidence type="ECO:0000313" key="1">
    <source>
        <dbReference type="EMBL" id="VDO53353.1"/>
    </source>
</evidence>